<evidence type="ECO:0000256" key="4">
    <source>
        <dbReference type="ARBA" id="ARBA00022525"/>
    </source>
</evidence>
<dbReference type="SUPFAM" id="SSF47266">
    <property type="entry name" value="4-helical cytokines"/>
    <property type="match status" value="1"/>
</dbReference>
<feature type="chain" id="PRO_5034784310" evidence="9">
    <location>
        <begin position="22"/>
        <end position="212"/>
    </location>
</feature>
<feature type="signal peptide" evidence="9">
    <location>
        <begin position="1"/>
        <end position="21"/>
    </location>
</feature>
<evidence type="ECO:0000256" key="6">
    <source>
        <dbReference type="ARBA" id="ARBA00023118"/>
    </source>
</evidence>
<dbReference type="AlphaFoldDB" id="A0A8C6X9R5"/>
<keyword evidence="6 8" id="KW-0051">Antiviral defense</keyword>
<dbReference type="PANTHER" id="PTHR11691">
    <property type="entry name" value="TYPE I INTERFERON"/>
    <property type="match status" value="1"/>
</dbReference>
<evidence type="ECO:0000256" key="2">
    <source>
        <dbReference type="ARBA" id="ARBA00011033"/>
    </source>
</evidence>
<keyword evidence="7" id="KW-1015">Disulfide bond</keyword>
<dbReference type="GO" id="GO:0005125">
    <property type="term" value="F:cytokine activity"/>
    <property type="evidence" value="ECO:0007669"/>
    <property type="project" value="UniProtKB-KW"/>
</dbReference>
<dbReference type="GO" id="GO:0005615">
    <property type="term" value="C:extracellular space"/>
    <property type="evidence" value="ECO:0007669"/>
    <property type="project" value="UniProtKB-KW"/>
</dbReference>
<reference evidence="10" key="2">
    <citation type="submission" date="2025-09" db="UniProtKB">
        <authorList>
            <consortium name="Ensembl"/>
        </authorList>
    </citation>
    <scope>IDENTIFICATION</scope>
</reference>
<keyword evidence="5 9" id="KW-0732">Signal</keyword>
<keyword evidence="4" id="KW-0964">Secreted</keyword>
<evidence type="ECO:0000256" key="5">
    <source>
        <dbReference type="ARBA" id="ARBA00022729"/>
    </source>
</evidence>
<reference evidence="10" key="1">
    <citation type="submission" date="2025-08" db="UniProtKB">
        <authorList>
            <consortium name="Ensembl"/>
        </authorList>
    </citation>
    <scope>IDENTIFICATION</scope>
</reference>
<evidence type="ECO:0000256" key="3">
    <source>
        <dbReference type="ARBA" id="ARBA00022514"/>
    </source>
</evidence>
<dbReference type="GeneTree" id="ENSGT01000000214430"/>
<dbReference type="Proteomes" id="UP000694559">
    <property type="component" value="Unplaced"/>
</dbReference>
<evidence type="ECO:0000256" key="7">
    <source>
        <dbReference type="ARBA" id="ARBA00023157"/>
    </source>
</evidence>
<dbReference type="PANTHER" id="PTHR11691:SF73">
    <property type="entry name" value="INTERFERON BETA"/>
    <property type="match status" value="1"/>
</dbReference>
<evidence type="ECO:0000313" key="10">
    <source>
        <dbReference type="Ensembl" id="ENSNNAP00000011025.1"/>
    </source>
</evidence>
<dbReference type="OMA" id="EITSHYC"/>
<evidence type="ECO:0000256" key="9">
    <source>
        <dbReference type="SAM" id="SignalP"/>
    </source>
</evidence>
<dbReference type="GO" id="GO:0006955">
    <property type="term" value="P:immune response"/>
    <property type="evidence" value="ECO:0007669"/>
    <property type="project" value="UniProtKB-ARBA"/>
</dbReference>
<keyword evidence="11" id="KW-1185">Reference proteome</keyword>
<organism evidence="10 11">
    <name type="scientific">Naja naja</name>
    <name type="common">Indian cobra</name>
    <dbReference type="NCBI Taxonomy" id="35670"/>
    <lineage>
        <taxon>Eukaryota</taxon>
        <taxon>Metazoa</taxon>
        <taxon>Chordata</taxon>
        <taxon>Craniata</taxon>
        <taxon>Vertebrata</taxon>
        <taxon>Euteleostomi</taxon>
        <taxon>Lepidosauria</taxon>
        <taxon>Squamata</taxon>
        <taxon>Bifurcata</taxon>
        <taxon>Unidentata</taxon>
        <taxon>Episquamata</taxon>
        <taxon>Toxicofera</taxon>
        <taxon>Serpentes</taxon>
        <taxon>Colubroidea</taxon>
        <taxon>Elapidae</taxon>
        <taxon>Elapinae</taxon>
        <taxon>Naja</taxon>
    </lineage>
</organism>
<evidence type="ECO:0000313" key="11">
    <source>
        <dbReference type="Proteomes" id="UP000694559"/>
    </source>
</evidence>
<keyword evidence="3 8" id="KW-0202">Cytokine</keyword>
<accession>A0A8C6X9R5</accession>
<sequence>MKTQCWFLQICLVMFFTNVSSQHCDQLHSRLQEENKGNLELLGSHMRATIPLECIGDIADFSPLHEENVMSMNEASHEEDAKIAIQEMLQQTDLIFKQGHAELFWDETSLRNFHTGLDQQIKRLETCQNAAFGAGTSPRAQKLQLTRLRVKRYFQGLNDFLKDKQYSSCAWEIVQIQLRESTSGEITSHYCSLGFLWRQNMEKDVYSRDKIS</sequence>
<dbReference type="GO" id="GO:0005126">
    <property type="term" value="F:cytokine receptor binding"/>
    <property type="evidence" value="ECO:0007669"/>
    <property type="project" value="InterPro"/>
</dbReference>
<proteinExistence type="inferred from homology"/>
<dbReference type="Pfam" id="PF00143">
    <property type="entry name" value="Interferon"/>
    <property type="match status" value="1"/>
</dbReference>
<dbReference type="PROSITE" id="PS00252">
    <property type="entry name" value="INTERFERON_A_B_D"/>
    <property type="match status" value="1"/>
</dbReference>
<dbReference type="SMART" id="SM00076">
    <property type="entry name" value="IFabd"/>
    <property type="match status" value="1"/>
</dbReference>
<dbReference type="InterPro" id="IPR000471">
    <property type="entry name" value="Interferon_alpha/beta/delta"/>
</dbReference>
<dbReference type="Ensembl" id="ENSNNAT00000011533.1">
    <property type="protein sequence ID" value="ENSNNAP00000011025.1"/>
    <property type="gene ID" value="ENSNNAG00000007356.1"/>
</dbReference>
<dbReference type="OrthoDB" id="8922121at2759"/>
<name>A0A8C6X9R5_NAJNA</name>
<comment type="subcellular location">
    <subcellularLocation>
        <location evidence="1">Secreted</location>
    </subcellularLocation>
</comment>
<protein>
    <submittedName>
        <fullName evidence="10">Uncharacterized protein</fullName>
    </submittedName>
</protein>
<comment type="similarity">
    <text evidence="2 8">Belongs to the alpha/beta interferon family.</text>
</comment>
<dbReference type="InterPro" id="IPR009079">
    <property type="entry name" value="4_helix_cytokine-like_core"/>
</dbReference>
<dbReference type="Gene3D" id="1.20.1250.10">
    <property type="match status" value="1"/>
</dbReference>
<evidence type="ECO:0000256" key="1">
    <source>
        <dbReference type="ARBA" id="ARBA00004613"/>
    </source>
</evidence>
<evidence type="ECO:0000256" key="8">
    <source>
        <dbReference type="RuleBase" id="RU000436"/>
    </source>
</evidence>
<dbReference type="GO" id="GO:0051607">
    <property type="term" value="P:defense response to virus"/>
    <property type="evidence" value="ECO:0007669"/>
    <property type="project" value="UniProtKB-KW"/>
</dbReference>